<dbReference type="InterPro" id="IPR045068">
    <property type="entry name" value="BACURD1-3"/>
</dbReference>
<evidence type="ECO:0000259" key="2">
    <source>
        <dbReference type="PROSITE" id="PS51886"/>
    </source>
</evidence>
<protein>
    <recommendedName>
        <fullName evidence="2">TLDc domain-containing protein</fullName>
    </recommendedName>
</protein>
<dbReference type="AlphaFoldDB" id="A0A815UVN1"/>
<dbReference type="InterPro" id="IPR000210">
    <property type="entry name" value="BTB/POZ_dom"/>
</dbReference>
<dbReference type="GO" id="GO:0051260">
    <property type="term" value="P:protein homooligomerization"/>
    <property type="evidence" value="ECO:0007669"/>
    <property type="project" value="InterPro"/>
</dbReference>
<feature type="coiled-coil region" evidence="1">
    <location>
        <begin position="1"/>
        <end position="53"/>
    </location>
</feature>
<dbReference type="Gene3D" id="3.30.710.10">
    <property type="entry name" value="Potassium Channel Kv1.1, Chain A"/>
    <property type="match status" value="1"/>
</dbReference>
<comment type="caution">
    <text evidence="3">The sequence shown here is derived from an EMBL/GenBank/DDBJ whole genome shotgun (WGS) entry which is preliminary data.</text>
</comment>
<dbReference type="CDD" id="cd18316">
    <property type="entry name" value="BTB_POZ_KCTD-like"/>
    <property type="match status" value="1"/>
</dbReference>
<evidence type="ECO:0000313" key="3">
    <source>
        <dbReference type="EMBL" id="CAF1522395.1"/>
    </source>
</evidence>
<keyword evidence="1" id="KW-0175">Coiled coil</keyword>
<dbReference type="Proteomes" id="UP000663852">
    <property type="component" value="Unassembled WGS sequence"/>
</dbReference>
<dbReference type="Pfam" id="PF02214">
    <property type="entry name" value="BTB_2"/>
    <property type="match status" value="1"/>
</dbReference>
<dbReference type="PANTHER" id="PTHR11145:SF8">
    <property type="entry name" value="RE57120P"/>
    <property type="match status" value="1"/>
</dbReference>
<name>A0A815UVN1_ADIRI</name>
<feature type="domain" description="TLDc" evidence="2">
    <location>
        <begin position="186"/>
        <end position="360"/>
    </location>
</feature>
<dbReference type="SMART" id="SM00225">
    <property type="entry name" value="BTB"/>
    <property type="match status" value="1"/>
</dbReference>
<evidence type="ECO:0000313" key="4">
    <source>
        <dbReference type="Proteomes" id="UP000663852"/>
    </source>
</evidence>
<proteinExistence type="predicted"/>
<reference evidence="3" key="1">
    <citation type="submission" date="2021-02" db="EMBL/GenBank/DDBJ databases">
        <authorList>
            <person name="Nowell W R."/>
        </authorList>
    </citation>
    <scope>NUCLEOTIDE SEQUENCE</scope>
</reference>
<gene>
    <name evidence="3" type="ORF">EDS130_LOCUS43968</name>
</gene>
<sequence>MASSSDKIKSLQDQCEQLTKITEKLNETIINAVTDASNELKGILNQIKETNEEMMCTVTNDTNEEMMCTVTNDTNEWKQLKINLDTITVQGKVSFDVGGRIFSTTVQTLTKEKDTFFTALISKQCQIEKDDQGRYFIDRDGDLFAEILNFMRDSTTYKLIDEKFRERLIIEAEFYRLNNLVSLLRSYFRSTNLLDIEQQIKLNEFYGKKDQSWILIYKATRDGFESAKFHSLCDNQGPTMTIIQSTTGHLFGGYASQSWISNSTYSNAGNSFLFVLKNANNSPPTKFIYNNNGNGCYNHPGYGPTFGGGHDLHIATLSNTNTNSYANLGSSYPNSLNLGPNTFTGSRNFTVADIEVFKLM</sequence>
<dbReference type="OrthoDB" id="25620at2759"/>
<dbReference type="EMBL" id="CAJNOJ010000784">
    <property type="protein sequence ID" value="CAF1522395.1"/>
    <property type="molecule type" value="Genomic_DNA"/>
</dbReference>
<evidence type="ECO:0000256" key="1">
    <source>
        <dbReference type="SAM" id="Coils"/>
    </source>
</evidence>
<dbReference type="InterPro" id="IPR003131">
    <property type="entry name" value="T1-type_BTB"/>
</dbReference>
<dbReference type="SMART" id="SM00584">
    <property type="entry name" value="TLDc"/>
    <property type="match status" value="1"/>
</dbReference>
<dbReference type="PROSITE" id="PS51886">
    <property type="entry name" value="TLDC"/>
    <property type="match status" value="1"/>
</dbReference>
<accession>A0A815UVN1</accession>
<dbReference type="InterPro" id="IPR006571">
    <property type="entry name" value="TLDc_dom"/>
</dbReference>
<dbReference type="SUPFAM" id="SSF54695">
    <property type="entry name" value="POZ domain"/>
    <property type="match status" value="1"/>
</dbReference>
<organism evidence="3 4">
    <name type="scientific">Adineta ricciae</name>
    <name type="common">Rotifer</name>
    <dbReference type="NCBI Taxonomy" id="249248"/>
    <lineage>
        <taxon>Eukaryota</taxon>
        <taxon>Metazoa</taxon>
        <taxon>Spiralia</taxon>
        <taxon>Gnathifera</taxon>
        <taxon>Rotifera</taxon>
        <taxon>Eurotatoria</taxon>
        <taxon>Bdelloidea</taxon>
        <taxon>Adinetida</taxon>
        <taxon>Adinetidae</taxon>
        <taxon>Adineta</taxon>
    </lineage>
</organism>
<dbReference type="InterPro" id="IPR011333">
    <property type="entry name" value="SKP1/BTB/POZ_sf"/>
</dbReference>
<dbReference type="Pfam" id="PF07534">
    <property type="entry name" value="TLD"/>
    <property type="match status" value="1"/>
</dbReference>
<dbReference type="PANTHER" id="PTHR11145">
    <property type="entry name" value="BTB/POZ DOMAIN-CONTAINING ADAPTER FOR CUL3-MEDIATED RHOA DEGRADATION PROTEIN FAMILY MEMBER"/>
    <property type="match status" value="1"/>
</dbReference>